<accession>A0A0W8FQR2</accession>
<dbReference type="NCBIfam" id="TIGR01552">
    <property type="entry name" value="phd_fam"/>
    <property type="match status" value="1"/>
</dbReference>
<sequence length="94" mass="10421">MKTISVKNDIVPIAEFKTGIAKWFKSIQNTGHPLIITQNGKPTGVLLSPDDYDELVYKKSFLDSVARGIADADSGKAYRTHELKDTLASRRAKE</sequence>
<evidence type="ECO:0000256" key="1">
    <source>
        <dbReference type="ARBA" id="ARBA00009981"/>
    </source>
</evidence>
<dbReference type="Pfam" id="PF02604">
    <property type="entry name" value="PhdYeFM_antitox"/>
    <property type="match status" value="1"/>
</dbReference>
<evidence type="ECO:0000313" key="2">
    <source>
        <dbReference type="EMBL" id="KUG23074.1"/>
    </source>
</evidence>
<dbReference type="EMBL" id="LNQE01000922">
    <property type="protein sequence ID" value="KUG23074.1"/>
    <property type="molecule type" value="Genomic_DNA"/>
</dbReference>
<reference evidence="2" key="1">
    <citation type="journal article" date="2015" name="Proc. Natl. Acad. Sci. U.S.A.">
        <title>Networks of energetic and metabolic interactions define dynamics in microbial communities.</title>
        <authorList>
            <person name="Embree M."/>
            <person name="Liu J.K."/>
            <person name="Al-Bassam M.M."/>
            <person name="Zengler K."/>
        </authorList>
    </citation>
    <scope>NUCLEOTIDE SEQUENCE</scope>
</reference>
<dbReference type="InterPro" id="IPR006442">
    <property type="entry name" value="Antitoxin_Phd/YefM"/>
</dbReference>
<name>A0A0W8FQR2_9ZZZZ</name>
<dbReference type="InterPro" id="IPR036165">
    <property type="entry name" value="YefM-like_sf"/>
</dbReference>
<dbReference type="SUPFAM" id="SSF143120">
    <property type="entry name" value="YefM-like"/>
    <property type="match status" value="1"/>
</dbReference>
<organism evidence="2">
    <name type="scientific">hydrocarbon metagenome</name>
    <dbReference type="NCBI Taxonomy" id="938273"/>
    <lineage>
        <taxon>unclassified sequences</taxon>
        <taxon>metagenomes</taxon>
        <taxon>ecological metagenomes</taxon>
    </lineage>
</organism>
<gene>
    <name evidence="2" type="ORF">ASZ90_007151</name>
</gene>
<comment type="similarity">
    <text evidence="1">Belongs to the phD/YefM antitoxin family.</text>
</comment>
<dbReference type="AlphaFoldDB" id="A0A0W8FQR2"/>
<dbReference type="Gene3D" id="3.40.1620.10">
    <property type="entry name" value="YefM-like domain"/>
    <property type="match status" value="1"/>
</dbReference>
<comment type="caution">
    <text evidence="2">The sequence shown here is derived from an EMBL/GenBank/DDBJ whole genome shotgun (WGS) entry which is preliminary data.</text>
</comment>
<protein>
    <submittedName>
        <fullName evidence="2">Prevent host death protein, phd antitoxin</fullName>
    </submittedName>
</protein>
<proteinExistence type="inferred from homology"/>